<dbReference type="Pfam" id="PF13495">
    <property type="entry name" value="Phage_int_SAM_4"/>
    <property type="match status" value="1"/>
</dbReference>
<dbReference type="PROSITE" id="PS51900">
    <property type="entry name" value="CB"/>
    <property type="match status" value="1"/>
</dbReference>
<evidence type="ECO:0000259" key="4">
    <source>
        <dbReference type="PROSITE" id="PS51900"/>
    </source>
</evidence>
<evidence type="ECO:0000256" key="1">
    <source>
        <dbReference type="ARBA" id="ARBA00022908"/>
    </source>
</evidence>
<evidence type="ECO:0000313" key="5">
    <source>
        <dbReference type="EMBL" id="PHQ13722.1"/>
    </source>
</evidence>
<gene>
    <name evidence="5" type="ORF">CLH61_16515</name>
</gene>
<dbReference type="InterPro" id="IPR004107">
    <property type="entry name" value="Integrase_SAM-like_N"/>
</dbReference>
<dbReference type="EMBL" id="NTFH01000015">
    <property type="protein sequence ID" value="PHQ13722.1"/>
    <property type="molecule type" value="Genomic_DNA"/>
</dbReference>
<name>A0A2G1UGZ1_9GAMM</name>
<dbReference type="InterPro" id="IPR044068">
    <property type="entry name" value="CB"/>
</dbReference>
<dbReference type="RefSeq" id="WP_099615871.1">
    <property type="nucleotide sequence ID" value="NZ_KZ319377.1"/>
</dbReference>
<reference evidence="5 6" key="1">
    <citation type="submission" date="2017-09" db="EMBL/GenBank/DDBJ databases">
        <title>The draft genome sequences of Marinobacter sp. PWS21.</title>
        <authorList>
            <person name="Cao J."/>
        </authorList>
    </citation>
    <scope>NUCLEOTIDE SEQUENCE [LARGE SCALE GENOMIC DNA]</scope>
    <source>
        <strain evidence="5 6">PWS21</strain>
    </source>
</reference>
<protein>
    <submittedName>
        <fullName evidence="5">Integrase</fullName>
    </submittedName>
</protein>
<dbReference type="Proteomes" id="UP000231409">
    <property type="component" value="Unassembled WGS sequence"/>
</dbReference>
<keyword evidence="6" id="KW-1185">Reference proteome</keyword>
<dbReference type="AlphaFoldDB" id="A0A2G1UGZ1"/>
<dbReference type="GO" id="GO:0003677">
    <property type="term" value="F:DNA binding"/>
    <property type="evidence" value="ECO:0007669"/>
    <property type="project" value="UniProtKB-UniRule"/>
</dbReference>
<proteinExistence type="predicted"/>
<evidence type="ECO:0000256" key="3">
    <source>
        <dbReference type="PROSITE-ProRule" id="PRU01248"/>
    </source>
</evidence>
<comment type="caution">
    <text evidence="5">The sequence shown here is derived from an EMBL/GenBank/DDBJ whole genome shotgun (WGS) entry which is preliminary data.</text>
</comment>
<sequence length="102" mass="11725">MHITEALEQTQPGLVGRITSAIHKHQLSQRTEQNYLHWISRFVLFHDQKNPESLESDDCQLFLAYLRDRIQVSRARLNQASQALTFFFQDVLGKQEAAATAA</sequence>
<feature type="domain" description="Core-binding (CB)" evidence="4">
    <location>
        <begin position="9"/>
        <end position="92"/>
    </location>
</feature>
<accession>A0A2G1UGZ1</accession>
<keyword evidence="2 3" id="KW-0238">DNA-binding</keyword>
<dbReference type="InterPro" id="IPR010998">
    <property type="entry name" value="Integrase_recombinase_N"/>
</dbReference>
<keyword evidence="1" id="KW-0229">DNA integration</keyword>
<dbReference type="Gene3D" id="1.10.150.130">
    <property type="match status" value="1"/>
</dbReference>
<evidence type="ECO:0000256" key="2">
    <source>
        <dbReference type="ARBA" id="ARBA00023125"/>
    </source>
</evidence>
<organism evidence="5 6">
    <name type="scientific">Marinobacter profundi</name>
    <dbReference type="NCBI Taxonomy" id="2666256"/>
    <lineage>
        <taxon>Bacteria</taxon>
        <taxon>Pseudomonadati</taxon>
        <taxon>Pseudomonadota</taxon>
        <taxon>Gammaproteobacteria</taxon>
        <taxon>Pseudomonadales</taxon>
        <taxon>Marinobacteraceae</taxon>
        <taxon>Marinobacter</taxon>
    </lineage>
</organism>
<dbReference type="GO" id="GO:0015074">
    <property type="term" value="P:DNA integration"/>
    <property type="evidence" value="ECO:0007669"/>
    <property type="project" value="UniProtKB-KW"/>
</dbReference>
<evidence type="ECO:0000313" key="6">
    <source>
        <dbReference type="Proteomes" id="UP000231409"/>
    </source>
</evidence>